<accession>G3PQF9</accession>
<dbReference type="PANTHER" id="PTHR37557">
    <property type="entry name" value="115 KDA PROTEIN IN TYPE-1 RETROTRANSPOSABLE ELEMENT R1DM-LIKE PROTEIN-RELATED-RELATED"/>
    <property type="match status" value="1"/>
</dbReference>
<dbReference type="InterPro" id="IPR043502">
    <property type="entry name" value="DNA/RNA_pol_sf"/>
</dbReference>
<organism evidence="2">
    <name type="scientific">Gasterosteus aculeatus</name>
    <name type="common">Three-spined stickleback</name>
    <dbReference type="NCBI Taxonomy" id="69293"/>
    <lineage>
        <taxon>Eukaryota</taxon>
        <taxon>Metazoa</taxon>
        <taxon>Chordata</taxon>
        <taxon>Craniata</taxon>
        <taxon>Vertebrata</taxon>
        <taxon>Euteleostomi</taxon>
        <taxon>Actinopterygii</taxon>
        <taxon>Neopterygii</taxon>
        <taxon>Teleostei</taxon>
        <taxon>Neoteleostei</taxon>
        <taxon>Acanthomorphata</taxon>
        <taxon>Eupercaria</taxon>
        <taxon>Perciformes</taxon>
        <taxon>Cottioidei</taxon>
        <taxon>Gasterosteales</taxon>
        <taxon>Gasterosteidae</taxon>
        <taxon>Gasterosteus</taxon>
    </lineage>
</organism>
<evidence type="ECO:0000259" key="1">
    <source>
        <dbReference type="PROSITE" id="PS50878"/>
    </source>
</evidence>
<evidence type="ECO:0000313" key="2">
    <source>
        <dbReference type="Ensembl" id="ENSGACP00000019844.1"/>
    </source>
</evidence>
<dbReference type="InParanoid" id="G3PQF9"/>
<protein>
    <recommendedName>
        <fullName evidence="1">Reverse transcriptase domain-containing protein</fullName>
    </recommendedName>
</protein>
<dbReference type="SUPFAM" id="SSF56672">
    <property type="entry name" value="DNA/RNA polymerases"/>
    <property type="match status" value="1"/>
</dbReference>
<reference evidence="2" key="1">
    <citation type="submission" date="2006-01" db="EMBL/GenBank/DDBJ databases">
        <authorList>
            <person name="Lindblad-Toh K."/>
            <person name="Mauceli E."/>
            <person name="Grabherr M."/>
            <person name="Chang J.L."/>
            <person name="Lander E.S."/>
        </authorList>
    </citation>
    <scope>NUCLEOTIDE SEQUENCE [LARGE SCALE GENOMIC DNA]</scope>
</reference>
<name>G3PQF9_GASAC</name>
<proteinExistence type="predicted"/>
<dbReference type="InterPro" id="IPR000477">
    <property type="entry name" value="RT_dom"/>
</dbReference>
<dbReference type="PROSITE" id="PS50878">
    <property type="entry name" value="RT_POL"/>
    <property type="match status" value="1"/>
</dbReference>
<dbReference type="STRING" id="69293.ENSGACP00000019844"/>
<dbReference type="OMA" id="RRHNDIC"/>
<dbReference type="eggNOG" id="ENOG502RZ7S">
    <property type="taxonomic scope" value="Eukaryota"/>
</dbReference>
<sequence>AMAFADDLAIVSDSWEGMRANLDILVDFCELTGMRTQPSKCHGFLIEKSGSRSYKVNRCEPWLLNDTALHMVGPKESIKYLGVQVNPWTGIFAEDTVAKLRQWVVAISKTPLRPLDKVSLLCQFAVPRVIFVADHCMLSAKALTEMDRSIRQAVKRWLHLARCTTNGLLYSRKSSGGLGIPKLSMIVPAMQARRLLGLSRSKDETVRWMFLETTDHVAFERAWLRAGGSPDEVPELGPDLVEGSPAEGNADPVSTVRPRKRIVPCDWRQVEFDRWAGQLVQGKGIRTFEADKISNCWLYDYPPNKLKPGDFTAAVQLRANVYPTRELAGRGRTDTIDVCCRHCGEAPETCWHILALCPKVKRCRIQRHHKVCQVLVAEAERHGWEVEREKRWMLPSGECVAPDLICWLDELALIVDVTVRYEFDEESLERARIEKECKYRPLIPVIRASRVQTKKVTVYGFPLGARGKWPAKNELLLADLGLSKARTRSFAKLLSRRVLLHSLDVMRTF</sequence>
<dbReference type="PANTHER" id="PTHR37557:SF4">
    <property type="entry name" value="CCHC-TYPE DOMAIN-CONTAINING PROTEIN"/>
    <property type="match status" value="1"/>
</dbReference>
<dbReference type="AlphaFoldDB" id="G3PQF9"/>
<feature type="domain" description="Reverse transcriptase" evidence="1">
    <location>
        <begin position="1"/>
        <end position="85"/>
    </location>
</feature>
<reference evidence="2" key="2">
    <citation type="submission" date="2024-04" db="UniProtKB">
        <authorList>
            <consortium name="Ensembl"/>
        </authorList>
    </citation>
    <scope>IDENTIFICATION</scope>
</reference>
<dbReference type="Ensembl" id="ENSGACT00000019882.1">
    <property type="protein sequence ID" value="ENSGACP00000019844.1"/>
    <property type="gene ID" value="ENSGACG00000015045.1"/>
</dbReference>